<keyword evidence="4" id="KW-1185">Reference proteome</keyword>
<keyword evidence="1" id="KW-0808">Transferase</keyword>
<dbReference type="GO" id="GO:0003976">
    <property type="term" value="F:UDP-N-acetylglucosamine-lysosomal-enzyme N-acetylglucosaminephosphotransferase activity"/>
    <property type="evidence" value="ECO:0007669"/>
    <property type="project" value="TreeGrafter"/>
</dbReference>
<name>A0A0D7BRH3_9AGAR</name>
<accession>A0A0D7BRH3</accession>
<feature type="domain" description="Stealth protein CR1 conserved region 1" evidence="2">
    <location>
        <begin position="128"/>
        <end position="146"/>
    </location>
</feature>
<gene>
    <name evidence="3" type="ORF">CYLTODRAFT_485613</name>
</gene>
<dbReference type="Pfam" id="PF17101">
    <property type="entry name" value="Stealth_CR1"/>
    <property type="match status" value="1"/>
</dbReference>
<dbReference type="Proteomes" id="UP000054007">
    <property type="component" value="Unassembled WGS sequence"/>
</dbReference>
<evidence type="ECO:0000313" key="4">
    <source>
        <dbReference type="Proteomes" id="UP000054007"/>
    </source>
</evidence>
<proteinExistence type="predicted"/>
<organism evidence="3 4">
    <name type="scientific">Cylindrobasidium torrendii FP15055 ss-10</name>
    <dbReference type="NCBI Taxonomy" id="1314674"/>
    <lineage>
        <taxon>Eukaryota</taxon>
        <taxon>Fungi</taxon>
        <taxon>Dikarya</taxon>
        <taxon>Basidiomycota</taxon>
        <taxon>Agaricomycotina</taxon>
        <taxon>Agaricomycetes</taxon>
        <taxon>Agaricomycetidae</taxon>
        <taxon>Agaricales</taxon>
        <taxon>Marasmiineae</taxon>
        <taxon>Physalacriaceae</taxon>
        <taxon>Cylindrobasidium</taxon>
    </lineage>
</organism>
<evidence type="ECO:0000256" key="1">
    <source>
        <dbReference type="ARBA" id="ARBA00022679"/>
    </source>
</evidence>
<dbReference type="EMBL" id="KN880437">
    <property type="protein sequence ID" value="KIY73158.1"/>
    <property type="molecule type" value="Genomic_DNA"/>
</dbReference>
<sequence length="676" mass="76376">MVFGLTLADKRLRPVRRPLVIALTVISVLLTLHVLRAEPLRWVPLSGPKLALDPSRSAVKQHELAIVQQQDNLYNSFPRPTTTQLIKDFGIRPIKAHQAISDECLDHWVSNSVWDGPCTAQTVEESVIDIVWTWVNGSDPLHEQTRGHYIQETGHHPKNARFREHDELRASLRSALHATGKWRKNAWHIITPDVENPDDSNQRLGLLPQWANTAVTPNRVGDRAPIVFHHVNYLDMLGPDATLMARMKSNSGEPRCFQRSIGNHAIEVQFSNLDPNVVSENIIAVNDDQYLVLPMPPAAFHSPLYGPVFRMDRGTKVGGDDTGTFDSTGEWLSLGWTCHVLNQRFGTRYRPYIVHNARSLSLPLMHEASLAMADNYAYTPLSRFRGMHHIPPEVEVNTIFASTHFVIERHREALLWSWVVAKWGGRDGILTPEKKDQMWVEMGGKVEKDMIDPVRITRKRTTRDGVTKNLQDAGLQTPSSSASKESIGDTSYTWTSHDGYQVQWNLPPSISRERCLGSTSERAWDRFLDLAQGKHLVCGDAILTMLKTTSESSGLSIYLPPPSTPMRVPADEPVTLPVVLPNDPPALPTNARAWAVRLIHRYSYVTATSPTRFFGIENVKGAKMHMKGIDASKTLAFLCINDDMPEEEEDQREMDLLYREYLRKKFPVPLDCELSY</sequence>
<evidence type="ECO:0000259" key="2">
    <source>
        <dbReference type="Pfam" id="PF17101"/>
    </source>
</evidence>
<dbReference type="PANTHER" id="PTHR24045">
    <property type="match status" value="1"/>
</dbReference>
<dbReference type="PANTHER" id="PTHR24045:SF0">
    <property type="entry name" value="N-ACETYLGLUCOSAMINE-1-PHOSPHOTRANSFERASE SUBUNITS ALPHA_BETA"/>
    <property type="match status" value="1"/>
</dbReference>
<dbReference type="AlphaFoldDB" id="A0A0D7BRH3"/>
<dbReference type="InterPro" id="IPR047141">
    <property type="entry name" value="Stealth"/>
</dbReference>
<dbReference type="OrthoDB" id="263283at2759"/>
<dbReference type="GO" id="GO:0005794">
    <property type="term" value="C:Golgi apparatus"/>
    <property type="evidence" value="ECO:0007669"/>
    <property type="project" value="TreeGrafter"/>
</dbReference>
<dbReference type="STRING" id="1314674.A0A0D7BRH3"/>
<protein>
    <recommendedName>
        <fullName evidence="2">Stealth protein CR1 conserved region 1 domain-containing protein</fullName>
    </recommendedName>
</protein>
<dbReference type="InterPro" id="IPR031358">
    <property type="entry name" value="Stealth_CR1"/>
</dbReference>
<dbReference type="GO" id="GO:0046835">
    <property type="term" value="P:carbohydrate phosphorylation"/>
    <property type="evidence" value="ECO:0007669"/>
    <property type="project" value="TreeGrafter"/>
</dbReference>
<evidence type="ECO:0000313" key="3">
    <source>
        <dbReference type="EMBL" id="KIY73158.1"/>
    </source>
</evidence>
<reference evidence="3 4" key="1">
    <citation type="journal article" date="2015" name="Fungal Genet. Biol.">
        <title>Evolution of novel wood decay mechanisms in Agaricales revealed by the genome sequences of Fistulina hepatica and Cylindrobasidium torrendii.</title>
        <authorList>
            <person name="Floudas D."/>
            <person name="Held B.W."/>
            <person name="Riley R."/>
            <person name="Nagy L.G."/>
            <person name="Koehler G."/>
            <person name="Ransdell A.S."/>
            <person name="Younus H."/>
            <person name="Chow J."/>
            <person name="Chiniquy J."/>
            <person name="Lipzen A."/>
            <person name="Tritt A."/>
            <person name="Sun H."/>
            <person name="Haridas S."/>
            <person name="LaButti K."/>
            <person name="Ohm R.A."/>
            <person name="Kues U."/>
            <person name="Blanchette R.A."/>
            <person name="Grigoriev I.V."/>
            <person name="Minto R.E."/>
            <person name="Hibbett D.S."/>
        </authorList>
    </citation>
    <scope>NUCLEOTIDE SEQUENCE [LARGE SCALE GENOMIC DNA]</scope>
    <source>
        <strain evidence="3 4">FP15055 ss-10</strain>
    </source>
</reference>